<organism evidence="1 2">
    <name type="scientific">Mucuna pruriens</name>
    <name type="common">Velvet bean</name>
    <name type="synonym">Dolichos pruriens</name>
    <dbReference type="NCBI Taxonomy" id="157652"/>
    <lineage>
        <taxon>Eukaryota</taxon>
        <taxon>Viridiplantae</taxon>
        <taxon>Streptophyta</taxon>
        <taxon>Embryophyta</taxon>
        <taxon>Tracheophyta</taxon>
        <taxon>Spermatophyta</taxon>
        <taxon>Magnoliopsida</taxon>
        <taxon>eudicotyledons</taxon>
        <taxon>Gunneridae</taxon>
        <taxon>Pentapetalae</taxon>
        <taxon>rosids</taxon>
        <taxon>fabids</taxon>
        <taxon>Fabales</taxon>
        <taxon>Fabaceae</taxon>
        <taxon>Papilionoideae</taxon>
        <taxon>50 kb inversion clade</taxon>
        <taxon>NPAAA clade</taxon>
        <taxon>indigoferoid/millettioid clade</taxon>
        <taxon>Phaseoleae</taxon>
        <taxon>Mucuna</taxon>
    </lineage>
</organism>
<proteinExistence type="predicted"/>
<comment type="caution">
    <text evidence="1">The sequence shown here is derived from an EMBL/GenBank/DDBJ whole genome shotgun (WGS) entry which is preliminary data.</text>
</comment>
<dbReference type="EMBL" id="QJKJ01009511">
    <property type="protein sequence ID" value="RDX76427.1"/>
    <property type="molecule type" value="Genomic_DNA"/>
</dbReference>
<feature type="non-terminal residue" evidence="1">
    <location>
        <position position="1"/>
    </location>
</feature>
<protein>
    <submittedName>
        <fullName evidence="1">Uncharacterized protein</fullName>
    </submittedName>
</protein>
<accession>A0A371FDR0</accession>
<dbReference type="Proteomes" id="UP000257109">
    <property type="component" value="Unassembled WGS sequence"/>
</dbReference>
<name>A0A371FDR0_MUCPR</name>
<dbReference type="AlphaFoldDB" id="A0A371FDR0"/>
<reference evidence="1" key="1">
    <citation type="submission" date="2018-05" db="EMBL/GenBank/DDBJ databases">
        <title>Draft genome of Mucuna pruriens seed.</title>
        <authorList>
            <person name="Nnadi N.E."/>
            <person name="Vos R."/>
            <person name="Hasami M.H."/>
            <person name="Devisetty U.K."/>
            <person name="Aguiy J.C."/>
        </authorList>
    </citation>
    <scope>NUCLEOTIDE SEQUENCE [LARGE SCALE GENOMIC DNA]</scope>
    <source>
        <strain evidence="1">JCA_2017</strain>
    </source>
</reference>
<evidence type="ECO:0000313" key="1">
    <source>
        <dbReference type="EMBL" id="RDX76427.1"/>
    </source>
</evidence>
<gene>
    <name evidence="1" type="ORF">CR513_43587</name>
</gene>
<sequence length="94" mass="10972">GISLIDFIYNYLSTLGLWRHFPNEREFVRHVTFQEERRKEKDTTIMPFPLLSKEVKGQQATQIILGLLFHTFKIMALLVQVLHLNNGETKLAMG</sequence>
<keyword evidence="2" id="KW-1185">Reference proteome</keyword>
<evidence type="ECO:0000313" key="2">
    <source>
        <dbReference type="Proteomes" id="UP000257109"/>
    </source>
</evidence>
<feature type="non-terminal residue" evidence="1">
    <location>
        <position position="94"/>
    </location>
</feature>